<organism evidence="8 9">
    <name type="scientific">Orchesella cincta</name>
    <name type="common">Springtail</name>
    <name type="synonym">Podura cincta</name>
    <dbReference type="NCBI Taxonomy" id="48709"/>
    <lineage>
        <taxon>Eukaryota</taxon>
        <taxon>Metazoa</taxon>
        <taxon>Ecdysozoa</taxon>
        <taxon>Arthropoda</taxon>
        <taxon>Hexapoda</taxon>
        <taxon>Collembola</taxon>
        <taxon>Entomobryomorpha</taxon>
        <taxon>Entomobryoidea</taxon>
        <taxon>Orchesellidae</taxon>
        <taxon>Orchesellinae</taxon>
        <taxon>Orchesella</taxon>
    </lineage>
</organism>
<proteinExistence type="predicted"/>
<evidence type="ECO:0000313" key="8">
    <source>
        <dbReference type="EMBL" id="ODM89130.1"/>
    </source>
</evidence>
<feature type="compositionally biased region" description="Basic residues" evidence="6">
    <location>
        <begin position="117"/>
        <end position="129"/>
    </location>
</feature>
<keyword evidence="1" id="KW-0479">Metal-binding</keyword>
<dbReference type="PROSITE" id="PS50157">
    <property type="entry name" value="ZINC_FINGER_C2H2_2"/>
    <property type="match status" value="2"/>
</dbReference>
<evidence type="ECO:0000256" key="1">
    <source>
        <dbReference type="ARBA" id="ARBA00022723"/>
    </source>
</evidence>
<name>A0A1D2M832_ORCCI</name>
<evidence type="ECO:0000256" key="4">
    <source>
        <dbReference type="ARBA" id="ARBA00022833"/>
    </source>
</evidence>
<accession>A0A1D2M832</accession>
<reference evidence="8 9" key="1">
    <citation type="journal article" date="2016" name="Genome Biol. Evol.">
        <title>Gene Family Evolution Reflects Adaptation to Soil Environmental Stressors in the Genome of the Collembolan Orchesella cincta.</title>
        <authorList>
            <person name="Faddeeva-Vakhrusheva A."/>
            <person name="Derks M.F."/>
            <person name="Anvar S.Y."/>
            <person name="Agamennone V."/>
            <person name="Suring W."/>
            <person name="Smit S."/>
            <person name="van Straalen N.M."/>
            <person name="Roelofs D."/>
        </authorList>
    </citation>
    <scope>NUCLEOTIDE SEQUENCE [LARGE SCALE GENOMIC DNA]</scope>
    <source>
        <tissue evidence="8">Mixed pool</tissue>
    </source>
</reference>
<dbReference type="SMART" id="SM00355">
    <property type="entry name" value="ZnF_C2H2"/>
    <property type="match status" value="8"/>
</dbReference>
<dbReference type="Proteomes" id="UP000094527">
    <property type="component" value="Unassembled WGS sequence"/>
</dbReference>
<feature type="compositionally biased region" description="Polar residues" evidence="6">
    <location>
        <begin position="1"/>
        <end position="12"/>
    </location>
</feature>
<keyword evidence="2" id="KW-0677">Repeat</keyword>
<dbReference type="PANTHER" id="PTHR24379:SF121">
    <property type="entry name" value="C2H2-TYPE DOMAIN-CONTAINING PROTEIN"/>
    <property type="match status" value="1"/>
</dbReference>
<dbReference type="PANTHER" id="PTHR24379">
    <property type="entry name" value="KRAB AND ZINC FINGER DOMAIN-CONTAINING"/>
    <property type="match status" value="1"/>
</dbReference>
<dbReference type="Gene3D" id="3.30.160.60">
    <property type="entry name" value="Classic Zinc Finger"/>
    <property type="match status" value="2"/>
</dbReference>
<dbReference type="EMBL" id="LJIJ01002879">
    <property type="protein sequence ID" value="ODM89130.1"/>
    <property type="molecule type" value="Genomic_DNA"/>
</dbReference>
<comment type="caution">
    <text evidence="8">The sequence shown here is derived from an EMBL/GenBank/DDBJ whole genome shotgun (WGS) entry which is preliminary data.</text>
</comment>
<dbReference type="AlphaFoldDB" id="A0A1D2M832"/>
<dbReference type="OrthoDB" id="10070972at2759"/>
<dbReference type="SUPFAM" id="SSF57667">
    <property type="entry name" value="beta-beta-alpha zinc fingers"/>
    <property type="match status" value="1"/>
</dbReference>
<gene>
    <name evidence="8" type="ORF">Ocin01_17550</name>
</gene>
<dbReference type="InterPro" id="IPR036236">
    <property type="entry name" value="Znf_C2H2_sf"/>
</dbReference>
<dbReference type="InterPro" id="IPR013087">
    <property type="entry name" value="Znf_C2H2_type"/>
</dbReference>
<feature type="region of interest" description="Disordered" evidence="6">
    <location>
        <begin position="1"/>
        <end position="135"/>
    </location>
</feature>
<feature type="domain" description="C2H2-type" evidence="7">
    <location>
        <begin position="489"/>
        <end position="512"/>
    </location>
</feature>
<sequence>MHRTKVISSLPSRPTRLKRTRPRERKTRAIKSGRVKVQQGSKGKTQVIPEFPLLSQISKDTKQEEDETALPPRQLRNRSSQQSYHEEYSSNDEMSPPTPEQISPDSDSNSLDEQPKPKRRRKRKNLPKLRTHDSKIISISKNTAPVKLAKNRKVELLKSTYSGPNAGFLERDPATGNITYSTGYGNRFGSNRTVLLFKHQETPDGKMEFECSECQETFPVLTQTRKQQQIFRAHYLVAHTDRYNCRLCAASSRSVSFSNREQLLQHLSSYHNIYTMEKYHNAYKYKQSIPVREVSAGSGSPRAGLQKTCNICGMPCSDLRSSEYRNHLFSHMNEEEKLEALSLQGRRYKELINPTQKQLETGSVSQCQVCGKFITMGKLGLTRHQLESHPGEGALTKVGPPPAMCNICGLILSSKKTLETHLKSQHPNGKWDGPFKCKFPGCPHNSTDEPNLKVHVEEEHGQSEEAKNNVMCRSCGKVHGNVHTGDKPWKCSICPKAFSVKSSLELHLATKHGIGVEMFKCEVEGCGKLFPLRRYHRFHMRKVHGVFAKNCKSQRETSGETHV</sequence>
<dbReference type="Pfam" id="PF00096">
    <property type="entry name" value="zf-C2H2"/>
    <property type="match status" value="1"/>
</dbReference>
<dbReference type="FunFam" id="3.30.160.60:FF:000065">
    <property type="entry name" value="B-cell CLL/lymphoma 6, member B"/>
    <property type="match status" value="1"/>
</dbReference>
<keyword evidence="3 5" id="KW-0863">Zinc-finger</keyword>
<evidence type="ECO:0000256" key="6">
    <source>
        <dbReference type="SAM" id="MobiDB-lite"/>
    </source>
</evidence>
<evidence type="ECO:0000259" key="7">
    <source>
        <dbReference type="PROSITE" id="PS50157"/>
    </source>
</evidence>
<dbReference type="STRING" id="48709.A0A1D2M832"/>
<evidence type="ECO:0000256" key="2">
    <source>
        <dbReference type="ARBA" id="ARBA00022737"/>
    </source>
</evidence>
<protein>
    <submittedName>
        <fullName evidence="8">Zinc finger and BTB domain-containing protein 48</fullName>
    </submittedName>
</protein>
<feature type="compositionally biased region" description="Basic residues" evidence="6">
    <location>
        <begin position="15"/>
        <end position="34"/>
    </location>
</feature>
<dbReference type="GO" id="GO:0008270">
    <property type="term" value="F:zinc ion binding"/>
    <property type="evidence" value="ECO:0007669"/>
    <property type="project" value="UniProtKB-KW"/>
</dbReference>
<feature type="compositionally biased region" description="Polar residues" evidence="6">
    <location>
        <begin position="100"/>
        <end position="112"/>
    </location>
</feature>
<evidence type="ECO:0000256" key="3">
    <source>
        <dbReference type="ARBA" id="ARBA00022771"/>
    </source>
</evidence>
<evidence type="ECO:0000256" key="5">
    <source>
        <dbReference type="PROSITE-ProRule" id="PRU00042"/>
    </source>
</evidence>
<dbReference type="PROSITE" id="PS00028">
    <property type="entry name" value="ZINC_FINGER_C2H2_1"/>
    <property type="match status" value="3"/>
</dbReference>
<keyword evidence="4" id="KW-0862">Zinc</keyword>
<keyword evidence="9" id="KW-1185">Reference proteome</keyword>
<feature type="domain" description="C2H2-type" evidence="7">
    <location>
        <begin position="519"/>
        <end position="544"/>
    </location>
</feature>
<evidence type="ECO:0000313" key="9">
    <source>
        <dbReference type="Proteomes" id="UP000094527"/>
    </source>
</evidence>